<dbReference type="Pfam" id="PF03795">
    <property type="entry name" value="YCII"/>
    <property type="match status" value="1"/>
</dbReference>
<feature type="domain" description="YCII-related" evidence="2">
    <location>
        <begin position="15"/>
        <end position="100"/>
    </location>
</feature>
<evidence type="ECO:0000313" key="4">
    <source>
        <dbReference type="Proteomes" id="UP000198215"/>
    </source>
</evidence>
<evidence type="ECO:0000259" key="2">
    <source>
        <dbReference type="Pfam" id="PF03795"/>
    </source>
</evidence>
<evidence type="ECO:0000256" key="1">
    <source>
        <dbReference type="ARBA" id="ARBA00007689"/>
    </source>
</evidence>
<organism evidence="3 4">
    <name type="scientific">Micromonospora coxensis</name>
    <dbReference type="NCBI Taxonomy" id="356852"/>
    <lineage>
        <taxon>Bacteria</taxon>
        <taxon>Bacillati</taxon>
        <taxon>Actinomycetota</taxon>
        <taxon>Actinomycetes</taxon>
        <taxon>Micromonosporales</taxon>
        <taxon>Micromonosporaceae</taxon>
        <taxon>Micromonospora</taxon>
    </lineage>
</organism>
<gene>
    <name evidence="3" type="ORF">GA0070614_1047</name>
</gene>
<sequence>MKQYLLSIYQPDGGTPDPEFLAGVMRELGAIRDELEAAGCWVFGQGLHGPETATVLRAQGDDVLVTDGPFVEGKEHLGGFTILRAPDLDAALHWGRRYARATTLPIEVRPFQGEG</sequence>
<dbReference type="InterPro" id="IPR005545">
    <property type="entry name" value="YCII"/>
</dbReference>
<dbReference type="RefSeq" id="WP_088974889.1">
    <property type="nucleotide sequence ID" value="NZ_LT607753.1"/>
</dbReference>
<keyword evidence="4" id="KW-1185">Reference proteome</keyword>
<dbReference type="PANTHER" id="PTHR35174">
    <property type="entry name" value="BLL7171 PROTEIN-RELATED"/>
    <property type="match status" value="1"/>
</dbReference>
<dbReference type="AlphaFoldDB" id="A0A1C5HAX1"/>
<accession>A0A1C5HAX1</accession>
<dbReference type="Gene3D" id="3.30.70.1060">
    <property type="entry name" value="Dimeric alpha+beta barrel"/>
    <property type="match status" value="1"/>
</dbReference>
<name>A0A1C5HAX1_9ACTN</name>
<reference evidence="4" key="1">
    <citation type="submission" date="2016-06" db="EMBL/GenBank/DDBJ databases">
        <authorList>
            <person name="Varghese N."/>
            <person name="Submissions Spin"/>
        </authorList>
    </citation>
    <scope>NUCLEOTIDE SEQUENCE [LARGE SCALE GENOMIC DNA]</scope>
    <source>
        <strain evidence="4">DSM 45161</strain>
    </source>
</reference>
<evidence type="ECO:0000313" key="3">
    <source>
        <dbReference type="EMBL" id="SCG43093.1"/>
    </source>
</evidence>
<dbReference type="EMBL" id="LT607753">
    <property type="protein sequence ID" value="SCG43093.1"/>
    <property type="molecule type" value="Genomic_DNA"/>
</dbReference>
<dbReference type="InterPro" id="IPR011008">
    <property type="entry name" value="Dimeric_a/b-barrel"/>
</dbReference>
<protein>
    <submittedName>
        <fullName evidence="3">Uncharacterized conserved protein</fullName>
    </submittedName>
</protein>
<proteinExistence type="inferred from homology"/>
<dbReference type="Proteomes" id="UP000198215">
    <property type="component" value="Chromosome I"/>
</dbReference>
<comment type="similarity">
    <text evidence="1">Belongs to the YciI family.</text>
</comment>
<dbReference type="SUPFAM" id="SSF54909">
    <property type="entry name" value="Dimeric alpha+beta barrel"/>
    <property type="match status" value="1"/>
</dbReference>
<dbReference type="PANTHER" id="PTHR35174:SF3">
    <property type="entry name" value="BLL7171 PROTEIN"/>
    <property type="match status" value="1"/>
</dbReference>
<dbReference type="OrthoDB" id="668782at2"/>